<dbReference type="PANTHER" id="PTHR38706">
    <property type="entry name" value="SI:CH211-198C19.1-RELATED"/>
    <property type="match status" value="1"/>
</dbReference>
<proteinExistence type="predicted"/>
<evidence type="ECO:0000313" key="2">
    <source>
        <dbReference type="Proteomes" id="UP001501920"/>
    </source>
</evidence>
<reference evidence="1" key="3">
    <citation type="submission" date="2025-09" db="UniProtKB">
        <authorList>
            <consortium name="Ensembl"/>
        </authorList>
    </citation>
    <scope>IDENTIFICATION</scope>
</reference>
<organism evidence="1 2">
    <name type="scientific">Pygocentrus nattereri</name>
    <name type="common">Red-bellied piranha</name>
    <dbReference type="NCBI Taxonomy" id="42514"/>
    <lineage>
        <taxon>Eukaryota</taxon>
        <taxon>Metazoa</taxon>
        <taxon>Chordata</taxon>
        <taxon>Craniata</taxon>
        <taxon>Vertebrata</taxon>
        <taxon>Euteleostomi</taxon>
        <taxon>Actinopterygii</taxon>
        <taxon>Neopterygii</taxon>
        <taxon>Teleostei</taxon>
        <taxon>Ostariophysi</taxon>
        <taxon>Characiformes</taxon>
        <taxon>Characoidei</taxon>
        <taxon>Pygocentrus</taxon>
    </lineage>
</organism>
<dbReference type="STRING" id="42514.ENSPNAP00000023693"/>
<evidence type="ECO:0000313" key="1">
    <source>
        <dbReference type="Ensembl" id="ENSPNAP00000023693.2"/>
    </source>
</evidence>
<reference evidence="1 2" key="1">
    <citation type="submission" date="2020-10" db="EMBL/GenBank/DDBJ databases">
        <title>Pygocentrus nattereri (red-bellied piranha) genome, fPygNat1, primary haplotype.</title>
        <authorList>
            <person name="Myers G."/>
            <person name="Meyer A."/>
            <person name="Karagic N."/>
            <person name="Pippel M."/>
            <person name="Winkler S."/>
            <person name="Tracey A."/>
            <person name="Wood J."/>
            <person name="Formenti G."/>
            <person name="Howe K."/>
            <person name="Fedrigo O."/>
            <person name="Jarvis E.D."/>
        </authorList>
    </citation>
    <scope>NUCLEOTIDE SEQUENCE [LARGE SCALE GENOMIC DNA]</scope>
</reference>
<protein>
    <submittedName>
        <fullName evidence="1">Uncharacterized protein</fullName>
    </submittedName>
</protein>
<keyword evidence="2" id="KW-1185">Reference proteome</keyword>
<sequence>MLKMKTLNELTHLKESRFGRPEPRHGLKLLYWFAKDCVSLNQYGMFPKCDPENGDFGFHPFENRYDKNGFQLLPDLDTSYYVVGNLNSAGADELPDYVSEDYTGLMDDSNMDRIIVSLDDDDMFDRVYVTEHDNRIHYNPNATYRISKGLLQIVSTLDLLELKSGGRTLVMLYEVVAVNL</sequence>
<dbReference type="PANTHER" id="PTHR38706:SF2">
    <property type="match status" value="1"/>
</dbReference>
<dbReference type="GeneTree" id="ENSGT00730000111690"/>
<dbReference type="Ensembl" id="ENSPNAT00000011988.2">
    <property type="protein sequence ID" value="ENSPNAP00000023693.2"/>
    <property type="gene ID" value="ENSPNAG00000008228.2"/>
</dbReference>
<dbReference type="AlphaFoldDB" id="A0A3B4DJQ5"/>
<dbReference type="Proteomes" id="UP001501920">
    <property type="component" value="Chromosome 22"/>
</dbReference>
<name>A0A3B4DJQ5_PYGNA</name>
<accession>A0A3B4DJQ5</accession>
<reference evidence="1" key="2">
    <citation type="submission" date="2025-08" db="UniProtKB">
        <authorList>
            <consortium name="Ensembl"/>
        </authorList>
    </citation>
    <scope>IDENTIFICATION</scope>
</reference>
<dbReference type="OMA" id="LHWFANK"/>